<evidence type="ECO:0000313" key="3">
    <source>
        <dbReference type="EMBL" id="RRS05509.1"/>
    </source>
</evidence>
<dbReference type="RefSeq" id="WP_125242077.1">
    <property type="nucleotide sequence ID" value="NZ_RSED01000003.1"/>
</dbReference>
<feature type="signal peptide" evidence="2">
    <location>
        <begin position="1"/>
        <end position="22"/>
    </location>
</feature>
<evidence type="ECO:0000313" key="4">
    <source>
        <dbReference type="Proteomes" id="UP000269265"/>
    </source>
</evidence>
<feature type="chain" id="PRO_5019238267" description="Cobalt-zinc-cadmium resistance protein" evidence="2">
    <location>
        <begin position="23"/>
        <end position="126"/>
    </location>
</feature>
<reference evidence="3 4" key="1">
    <citation type="submission" date="2018-12" db="EMBL/GenBank/DDBJ databases">
        <title>The whole draft genome of Aquabacterium sp. SJQ9.</title>
        <authorList>
            <person name="Sun L."/>
            <person name="Gao X."/>
            <person name="Chen W."/>
            <person name="Huang K."/>
        </authorList>
    </citation>
    <scope>NUCLEOTIDE SEQUENCE [LARGE SCALE GENOMIC DNA]</scope>
    <source>
        <strain evidence="3 4">SJQ9</strain>
    </source>
</reference>
<protein>
    <recommendedName>
        <fullName evidence="5">Cobalt-zinc-cadmium resistance protein</fullName>
    </recommendedName>
</protein>
<gene>
    <name evidence="3" type="ORF">EIP75_04690</name>
</gene>
<organism evidence="3 4">
    <name type="scientific">Aquabacterium soli</name>
    <dbReference type="NCBI Taxonomy" id="2493092"/>
    <lineage>
        <taxon>Bacteria</taxon>
        <taxon>Pseudomonadati</taxon>
        <taxon>Pseudomonadota</taxon>
        <taxon>Betaproteobacteria</taxon>
        <taxon>Burkholderiales</taxon>
        <taxon>Aquabacterium</taxon>
    </lineage>
</organism>
<accession>A0A426VFC3</accession>
<evidence type="ECO:0000256" key="2">
    <source>
        <dbReference type="SAM" id="SignalP"/>
    </source>
</evidence>
<dbReference type="Proteomes" id="UP000269265">
    <property type="component" value="Unassembled WGS sequence"/>
</dbReference>
<name>A0A426VFC3_9BURK</name>
<dbReference type="EMBL" id="RSED01000003">
    <property type="protein sequence ID" value="RRS05509.1"/>
    <property type="molecule type" value="Genomic_DNA"/>
</dbReference>
<proteinExistence type="predicted"/>
<dbReference type="AlphaFoldDB" id="A0A426VFC3"/>
<evidence type="ECO:0008006" key="5">
    <source>
        <dbReference type="Google" id="ProtNLM"/>
    </source>
</evidence>
<feature type="region of interest" description="Disordered" evidence="1">
    <location>
        <begin position="34"/>
        <end position="75"/>
    </location>
</feature>
<keyword evidence="4" id="KW-1185">Reference proteome</keyword>
<sequence length="126" mass="13636">MRRFVAILLLMLLPLQSIWVAAAPYCQHEESAGVGHVGHHSHEHHSHDTADSAHASAMDKGSTPDQPPGLEHADCHVFHAGSSPLSEQAFNFHLRLSADRLGLEPVAALPSPLPARPERPKWASLA</sequence>
<comment type="caution">
    <text evidence="3">The sequence shown here is derived from an EMBL/GenBank/DDBJ whole genome shotgun (WGS) entry which is preliminary data.</text>
</comment>
<keyword evidence="2" id="KW-0732">Signal</keyword>
<evidence type="ECO:0000256" key="1">
    <source>
        <dbReference type="SAM" id="MobiDB-lite"/>
    </source>
</evidence>